<keyword evidence="4" id="KW-1185">Reference proteome</keyword>
<dbReference type="PANTHER" id="PTHR43798">
    <property type="entry name" value="MONOACYLGLYCEROL LIPASE"/>
    <property type="match status" value="1"/>
</dbReference>
<dbReference type="Gene3D" id="3.40.50.1820">
    <property type="entry name" value="alpha/beta hydrolase"/>
    <property type="match status" value="1"/>
</dbReference>
<dbReference type="GO" id="GO:0016787">
    <property type="term" value="F:hydrolase activity"/>
    <property type="evidence" value="ECO:0007669"/>
    <property type="project" value="UniProtKB-KW"/>
</dbReference>
<dbReference type="AlphaFoldDB" id="A0A9X2BVF4"/>
<dbReference type="RefSeq" id="WP_248668743.1">
    <property type="nucleotide sequence ID" value="NZ_JALPRX010000091.1"/>
</dbReference>
<dbReference type="InterPro" id="IPR029058">
    <property type="entry name" value="AB_hydrolase_fold"/>
</dbReference>
<protein>
    <submittedName>
        <fullName evidence="3">Alpha/beta hydrolase</fullName>
    </submittedName>
</protein>
<evidence type="ECO:0000259" key="2">
    <source>
        <dbReference type="Pfam" id="PF00561"/>
    </source>
</evidence>
<reference evidence="3" key="1">
    <citation type="submission" date="2022-04" db="EMBL/GenBank/DDBJ databases">
        <title>Roseomonas acroporae sp. nov., isolated from coral Acropora digitifera.</title>
        <authorList>
            <person name="Sun H."/>
        </authorList>
    </citation>
    <scope>NUCLEOTIDE SEQUENCE</scope>
    <source>
        <strain evidence="3">NAR14</strain>
    </source>
</reference>
<dbReference type="Proteomes" id="UP001139516">
    <property type="component" value="Unassembled WGS sequence"/>
</dbReference>
<dbReference type="PANTHER" id="PTHR43798:SF33">
    <property type="entry name" value="HYDROLASE, PUTATIVE (AFU_ORTHOLOGUE AFUA_2G14860)-RELATED"/>
    <property type="match status" value="1"/>
</dbReference>
<dbReference type="Pfam" id="PF00561">
    <property type="entry name" value="Abhydrolase_1"/>
    <property type="match status" value="1"/>
</dbReference>
<dbReference type="EMBL" id="JALPRX010000091">
    <property type="protein sequence ID" value="MCK8786628.1"/>
    <property type="molecule type" value="Genomic_DNA"/>
</dbReference>
<feature type="compositionally biased region" description="Acidic residues" evidence="1">
    <location>
        <begin position="1"/>
        <end position="11"/>
    </location>
</feature>
<feature type="domain" description="AB hydrolase-1" evidence="2">
    <location>
        <begin position="113"/>
        <end position="348"/>
    </location>
</feature>
<dbReference type="SUPFAM" id="SSF53474">
    <property type="entry name" value="alpha/beta-Hydrolases"/>
    <property type="match status" value="1"/>
</dbReference>
<organism evidence="3 4">
    <name type="scientific">Roseomonas acroporae</name>
    <dbReference type="NCBI Taxonomy" id="2937791"/>
    <lineage>
        <taxon>Bacteria</taxon>
        <taxon>Pseudomonadati</taxon>
        <taxon>Pseudomonadota</taxon>
        <taxon>Alphaproteobacteria</taxon>
        <taxon>Acetobacterales</taxon>
        <taxon>Roseomonadaceae</taxon>
        <taxon>Roseomonas</taxon>
    </lineage>
</organism>
<accession>A0A9X2BVF4</accession>
<proteinExistence type="predicted"/>
<evidence type="ECO:0000313" key="4">
    <source>
        <dbReference type="Proteomes" id="UP001139516"/>
    </source>
</evidence>
<feature type="region of interest" description="Disordered" evidence="1">
    <location>
        <begin position="1"/>
        <end position="75"/>
    </location>
</feature>
<evidence type="ECO:0000256" key="1">
    <source>
        <dbReference type="SAM" id="MobiDB-lite"/>
    </source>
</evidence>
<name>A0A9X2BVF4_9PROT</name>
<dbReference type="InterPro" id="IPR000073">
    <property type="entry name" value="AB_hydrolase_1"/>
</dbReference>
<keyword evidence="3" id="KW-0378">Hydrolase</keyword>
<dbReference type="PRINTS" id="PR00111">
    <property type="entry name" value="ABHYDROLASE"/>
</dbReference>
<feature type="compositionally biased region" description="Pro residues" evidence="1">
    <location>
        <begin position="14"/>
        <end position="31"/>
    </location>
</feature>
<dbReference type="GO" id="GO:0016020">
    <property type="term" value="C:membrane"/>
    <property type="evidence" value="ECO:0007669"/>
    <property type="project" value="TreeGrafter"/>
</dbReference>
<evidence type="ECO:0000313" key="3">
    <source>
        <dbReference type="EMBL" id="MCK8786628.1"/>
    </source>
</evidence>
<comment type="caution">
    <text evidence="3">The sequence shown here is derived from an EMBL/GenBank/DDBJ whole genome shotgun (WGS) entry which is preliminary data.</text>
</comment>
<dbReference type="InterPro" id="IPR050266">
    <property type="entry name" value="AB_hydrolase_sf"/>
</dbReference>
<feature type="compositionally biased region" description="Low complexity" evidence="1">
    <location>
        <begin position="32"/>
        <end position="50"/>
    </location>
</feature>
<gene>
    <name evidence="3" type="ORF">M0638_19825</name>
</gene>
<sequence length="365" mass="39900">MRDIDEIDFEAILDPPPRTGSPAAPAVPKPTAPARAATAEAPAATEALPTGSPTAEAHSPEAPAPLDPEDDPEQITYEGAPRAMRVLSVSKSGGFHHIAYTEWGDPDSPKVALCVHGLSRQGRDFDRVAAALARKGYRVLCPDLVGRGRSDRLSDPTEYALPQYVMDMTAVIARTGATQIDYVGTSLGGLTGILLAGQEKSPIRQLVVNDIGPFLPWSALHRLGSYIRVMPHGFPDYATAEAYFRTTLSPFGDLSDEEWRHLTRWSVERTEDGSYRMLCDPRIATAFAPNLLYNLSLWHYWDAIRCPTLVLRGEYSDLLLSETAEDMTRRGPRATLADIPGCGHAPALLDDDQVNLIVEWMTRPG</sequence>